<evidence type="ECO:0000313" key="5">
    <source>
        <dbReference type="Proteomes" id="UP000271469"/>
    </source>
</evidence>
<dbReference type="InterPro" id="IPR050109">
    <property type="entry name" value="HTH-type_TetR-like_transc_reg"/>
</dbReference>
<evidence type="ECO:0000313" key="4">
    <source>
        <dbReference type="EMBL" id="AZG43812.1"/>
    </source>
</evidence>
<dbReference type="InterPro" id="IPR009057">
    <property type="entry name" value="Homeodomain-like_sf"/>
</dbReference>
<reference evidence="4 5" key="1">
    <citation type="submission" date="2018-11" db="EMBL/GenBank/DDBJ databases">
        <title>Gordonia insulae sp. nov., isolated from an island soil.</title>
        <authorList>
            <person name="Kim Y.S."/>
            <person name="Kim S.B."/>
        </authorList>
    </citation>
    <scope>NUCLEOTIDE SEQUENCE [LARGE SCALE GENOMIC DNA]</scope>
    <source>
        <strain evidence="4 5">MMS17-SY073</strain>
    </source>
</reference>
<dbReference type="PANTHER" id="PTHR30055">
    <property type="entry name" value="HTH-TYPE TRANSCRIPTIONAL REGULATOR RUTR"/>
    <property type="match status" value="1"/>
</dbReference>
<evidence type="ECO:0000256" key="2">
    <source>
        <dbReference type="PROSITE-ProRule" id="PRU00335"/>
    </source>
</evidence>
<dbReference type="SUPFAM" id="SSF48498">
    <property type="entry name" value="Tetracyclin repressor-like, C-terminal domain"/>
    <property type="match status" value="1"/>
</dbReference>
<sequence>MANATRAQGPRRGDGRGPRERILAAATELFYVEGINATGVDLIAEHADVSKRTLYKYFPSKSALVEQYLSSVRGVAVDPRDVPAAGPRERLMLLFAIPEPGEGRMRGCPFHNASVEAAGIMPDVTELVHLQKRAFAAAIIDLCREYGAADPELLGHQIALLYEGAAALSTSLNDPQPWVYARTTVETLLDQTMPE</sequence>
<dbReference type="Proteomes" id="UP000271469">
    <property type="component" value="Chromosome"/>
</dbReference>
<protein>
    <submittedName>
        <fullName evidence="4">HTH-type transcriptional repressor KstR</fullName>
    </submittedName>
</protein>
<evidence type="ECO:0000259" key="3">
    <source>
        <dbReference type="PROSITE" id="PS50977"/>
    </source>
</evidence>
<proteinExistence type="predicted"/>
<feature type="domain" description="HTH tetR-type" evidence="3">
    <location>
        <begin position="16"/>
        <end position="76"/>
    </location>
</feature>
<dbReference type="GO" id="GO:0003700">
    <property type="term" value="F:DNA-binding transcription factor activity"/>
    <property type="evidence" value="ECO:0007669"/>
    <property type="project" value="TreeGrafter"/>
</dbReference>
<dbReference type="OrthoDB" id="4214267at2"/>
<dbReference type="PROSITE" id="PS50977">
    <property type="entry name" value="HTH_TETR_2"/>
    <property type="match status" value="1"/>
</dbReference>
<dbReference type="PANTHER" id="PTHR30055:SF200">
    <property type="entry name" value="HTH-TYPE TRANSCRIPTIONAL REPRESSOR BDCR"/>
    <property type="match status" value="1"/>
</dbReference>
<dbReference type="Pfam" id="PF00440">
    <property type="entry name" value="TetR_N"/>
    <property type="match status" value="1"/>
</dbReference>
<evidence type="ECO:0000256" key="1">
    <source>
        <dbReference type="ARBA" id="ARBA00023125"/>
    </source>
</evidence>
<dbReference type="AlphaFoldDB" id="A0A3G8JH09"/>
<dbReference type="EMBL" id="CP033972">
    <property type="protein sequence ID" value="AZG43812.1"/>
    <property type="molecule type" value="Genomic_DNA"/>
</dbReference>
<gene>
    <name evidence="4" type="primary">kstR_1</name>
    <name evidence="4" type="ORF">D7316_00381</name>
</gene>
<dbReference type="GO" id="GO:0000976">
    <property type="term" value="F:transcription cis-regulatory region binding"/>
    <property type="evidence" value="ECO:0007669"/>
    <property type="project" value="TreeGrafter"/>
</dbReference>
<dbReference type="InterPro" id="IPR001647">
    <property type="entry name" value="HTH_TetR"/>
</dbReference>
<organism evidence="4 5">
    <name type="scientific">Gordonia insulae</name>
    <dbReference type="NCBI Taxonomy" id="2420509"/>
    <lineage>
        <taxon>Bacteria</taxon>
        <taxon>Bacillati</taxon>
        <taxon>Actinomycetota</taxon>
        <taxon>Actinomycetes</taxon>
        <taxon>Mycobacteriales</taxon>
        <taxon>Gordoniaceae</taxon>
        <taxon>Gordonia</taxon>
    </lineage>
</organism>
<keyword evidence="1 2" id="KW-0238">DNA-binding</keyword>
<feature type="DNA-binding region" description="H-T-H motif" evidence="2">
    <location>
        <begin position="39"/>
        <end position="58"/>
    </location>
</feature>
<accession>A0A3G8JH09</accession>
<dbReference type="PRINTS" id="PR00455">
    <property type="entry name" value="HTHTETR"/>
</dbReference>
<keyword evidence="5" id="KW-1185">Reference proteome</keyword>
<dbReference type="InterPro" id="IPR036271">
    <property type="entry name" value="Tet_transcr_reg_TetR-rel_C_sf"/>
</dbReference>
<dbReference type="KEGG" id="gom:D7316_00381"/>
<dbReference type="RefSeq" id="WP_124706790.1">
    <property type="nucleotide sequence ID" value="NZ_CP033972.1"/>
</dbReference>
<dbReference type="Gene3D" id="1.10.357.10">
    <property type="entry name" value="Tetracycline Repressor, domain 2"/>
    <property type="match status" value="1"/>
</dbReference>
<dbReference type="SUPFAM" id="SSF46689">
    <property type="entry name" value="Homeodomain-like"/>
    <property type="match status" value="1"/>
</dbReference>
<name>A0A3G8JH09_9ACTN</name>